<dbReference type="AlphaFoldDB" id="A0A5B2Z882"/>
<reference evidence="11 12" key="2">
    <citation type="submission" date="2019-09" db="EMBL/GenBank/DDBJ databases">
        <authorList>
            <person name="Mazur A."/>
        </authorList>
    </citation>
    <scope>NUCLEOTIDE SEQUENCE [LARGE SCALE GENOMIC DNA]</scope>
    <source>
        <strain evidence="11 12">3729k</strain>
    </source>
</reference>
<keyword evidence="3" id="KW-0813">Transport</keyword>
<keyword evidence="8" id="KW-0175">Coiled coil</keyword>
<evidence type="ECO:0000256" key="10">
    <source>
        <dbReference type="SAM" id="SignalP"/>
    </source>
</evidence>
<evidence type="ECO:0000256" key="8">
    <source>
        <dbReference type="SAM" id="Coils"/>
    </source>
</evidence>
<dbReference type="PANTHER" id="PTHR30026:SF20">
    <property type="entry name" value="OUTER MEMBRANE PROTEIN TOLC"/>
    <property type="match status" value="1"/>
</dbReference>
<evidence type="ECO:0000256" key="7">
    <source>
        <dbReference type="ARBA" id="ARBA00023237"/>
    </source>
</evidence>
<evidence type="ECO:0000256" key="2">
    <source>
        <dbReference type="ARBA" id="ARBA00007613"/>
    </source>
</evidence>
<evidence type="ECO:0000256" key="6">
    <source>
        <dbReference type="ARBA" id="ARBA00023136"/>
    </source>
</evidence>
<keyword evidence="4" id="KW-1134">Transmembrane beta strand</keyword>
<proteinExistence type="inferred from homology"/>
<accession>A0A5B2Z882</accession>
<keyword evidence="10" id="KW-0732">Signal</keyword>
<protein>
    <submittedName>
        <fullName evidence="11">TolC family outer membrane protein</fullName>
    </submittedName>
</protein>
<evidence type="ECO:0000313" key="12">
    <source>
        <dbReference type="Proteomes" id="UP000322165"/>
    </source>
</evidence>
<feature type="signal peptide" evidence="10">
    <location>
        <begin position="1"/>
        <end position="21"/>
    </location>
</feature>
<evidence type="ECO:0000313" key="11">
    <source>
        <dbReference type="EMBL" id="KAA2284396.1"/>
    </source>
</evidence>
<dbReference type="InterPro" id="IPR003423">
    <property type="entry name" value="OMP_efflux"/>
</dbReference>
<dbReference type="Proteomes" id="UP000322165">
    <property type="component" value="Unassembled WGS sequence"/>
</dbReference>
<dbReference type="Pfam" id="PF02321">
    <property type="entry name" value="OEP"/>
    <property type="match status" value="2"/>
</dbReference>
<dbReference type="InterPro" id="IPR010130">
    <property type="entry name" value="T1SS_OMP_TolC"/>
</dbReference>
<comment type="similarity">
    <text evidence="2">Belongs to the outer membrane factor (OMF) (TC 1.B.17) family.</text>
</comment>
<dbReference type="GO" id="GO:1990281">
    <property type="term" value="C:efflux pump complex"/>
    <property type="evidence" value="ECO:0007669"/>
    <property type="project" value="TreeGrafter"/>
</dbReference>
<feature type="compositionally biased region" description="Polar residues" evidence="9">
    <location>
        <begin position="69"/>
        <end position="82"/>
    </location>
</feature>
<feature type="region of interest" description="Disordered" evidence="9">
    <location>
        <begin position="69"/>
        <end position="99"/>
    </location>
</feature>
<keyword evidence="5" id="KW-0812">Transmembrane</keyword>
<dbReference type="InterPro" id="IPR051906">
    <property type="entry name" value="TolC-like"/>
</dbReference>
<name>A0A5B2Z882_9GAMM</name>
<dbReference type="SUPFAM" id="SSF56954">
    <property type="entry name" value="Outer membrane efflux proteins (OEP)"/>
    <property type="match status" value="1"/>
</dbReference>
<sequence>MSLRPLSFAILLAGIAGTAHAADLMQAYELARQSDPQLSAAESRSLAQGEGVVQSRAALLPQLDGEVSWSRTETDSSGSQAFGTVVQPPSESSSESTSRGWGLSLRQSLYDHRNYTRLSAARARAAQSEAEYKAAQDALIVRVADAYFNVLTAIETLASSRAEERAVKRQLDQAEKRLEVGLAPITDVHEARARYDTARANTIAAANALDDAREALAEITGQPMGALQGLPSDYKPEDPGELLSQDWVAVAMENNPSLLARELALTAAEKDVSTARAGHLPSLGLSASYSDGNGYGRTDIFAPTPGTTSFDNESERTTVGVTLSVPIFAGGATQSGVRQAVHLRDAVADDLEAERRSVVRNTRNAVRSLAAGAAEVEARRQSVVSARAAYEASEAGLEVGTRTIVDVLISQQQLFQAQREYARARHAFLVNTLRLKQAAGTISLEDLQAVNRVLVADAEAALDADTGTE</sequence>
<evidence type="ECO:0000256" key="1">
    <source>
        <dbReference type="ARBA" id="ARBA00004442"/>
    </source>
</evidence>
<keyword evidence="7" id="KW-0998">Cell outer membrane</keyword>
<evidence type="ECO:0000256" key="5">
    <source>
        <dbReference type="ARBA" id="ARBA00022692"/>
    </source>
</evidence>
<comment type="subcellular location">
    <subcellularLocation>
        <location evidence="1">Cell outer membrane</location>
    </subcellularLocation>
</comment>
<dbReference type="Gene3D" id="1.20.1600.10">
    <property type="entry name" value="Outer membrane efflux proteins (OEP)"/>
    <property type="match status" value="1"/>
</dbReference>
<reference evidence="11 12" key="1">
    <citation type="submission" date="2019-09" db="EMBL/GenBank/DDBJ databases">
        <title>Arenimonas chukotkensis sp. nov., a bacterium isolated from Chukotka hot spring, Arctic region, Russia.</title>
        <authorList>
            <person name="Zayulina K.S."/>
            <person name="Prokofeva M.I."/>
            <person name="Elcheninov A.G."/>
            <person name="Novikov A."/>
            <person name="Kochetkova T.V."/>
            <person name="Kublanov I.V."/>
        </authorList>
    </citation>
    <scope>NUCLEOTIDE SEQUENCE [LARGE SCALE GENOMIC DNA]</scope>
    <source>
        <strain evidence="11 12">3729k</strain>
    </source>
</reference>
<dbReference type="GO" id="GO:0009279">
    <property type="term" value="C:cell outer membrane"/>
    <property type="evidence" value="ECO:0007669"/>
    <property type="project" value="UniProtKB-SubCell"/>
</dbReference>
<keyword evidence="6" id="KW-0472">Membrane</keyword>
<dbReference type="EMBL" id="VUOD01000007">
    <property type="protein sequence ID" value="KAA2284396.1"/>
    <property type="molecule type" value="Genomic_DNA"/>
</dbReference>
<comment type="caution">
    <text evidence="11">The sequence shown here is derived from an EMBL/GenBank/DDBJ whole genome shotgun (WGS) entry which is preliminary data.</text>
</comment>
<keyword evidence="12" id="KW-1185">Reference proteome</keyword>
<evidence type="ECO:0000256" key="9">
    <source>
        <dbReference type="SAM" id="MobiDB-lite"/>
    </source>
</evidence>
<feature type="coiled-coil region" evidence="8">
    <location>
        <begin position="118"/>
        <end position="177"/>
    </location>
</feature>
<evidence type="ECO:0000256" key="4">
    <source>
        <dbReference type="ARBA" id="ARBA00022452"/>
    </source>
</evidence>
<dbReference type="PANTHER" id="PTHR30026">
    <property type="entry name" value="OUTER MEMBRANE PROTEIN TOLC"/>
    <property type="match status" value="1"/>
</dbReference>
<dbReference type="GO" id="GO:0015288">
    <property type="term" value="F:porin activity"/>
    <property type="evidence" value="ECO:0007669"/>
    <property type="project" value="TreeGrafter"/>
</dbReference>
<organism evidence="11 12">
    <name type="scientific">Arenimonas fontis</name>
    <dbReference type="NCBI Taxonomy" id="2608255"/>
    <lineage>
        <taxon>Bacteria</taxon>
        <taxon>Pseudomonadati</taxon>
        <taxon>Pseudomonadota</taxon>
        <taxon>Gammaproteobacteria</taxon>
        <taxon>Lysobacterales</taxon>
        <taxon>Lysobacteraceae</taxon>
        <taxon>Arenimonas</taxon>
    </lineage>
</organism>
<evidence type="ECO:0000256" key="3">
    <source>
        <dbReference type="ARBA" id="ARBA00022448"/>
    </source>
</evidence>
<dbReference type="GO" id="GO:0015562">
    <property type="term" value="F:efflux transmembrane transporter activity"/>
    <property type="evidence" value="ECO:0007669"/>
    <property type="project" value="InterPro"/>
</dbReference>
<dbReference type="NCBIfam" id="TIGR01844">
    <property type="entry name" value="type_I_sec_TolC"/>
    <property type="match status" value="1"/>
</dbReference>
<feature type="chain" id="PRO_5022909405" evidence="10">
    <location>
        <begin position="22"/>
        <end position="469"/>
    </location>
</feature>
<gene>
    <name evidence="11" type="ORF">F0415_09900</name>
</gene>